<dbReference type="AlphaFoldDB" id="A0A6J8ELR0"/>
<protein>
    <recommendedName>
        <fullName evidence="8">B box-type domain-containing protein</fullName>
    </recommendedName>
</protein>
<dbReference type="InterPro" id="IPR000315">
    <property type="entry name" value="Znf_B-box"/>
</dbReference>
<evidence type="ECO:0000259" key="5">
    <source>
        <dbReference type="PROSITE" id="PS50871"/>
    </source>
</evidence>
<organism evidence="6 7">
    <name type="scientific">Mytilus coruscus</name>
    <name type="common">Sea mussel</name>
    <dbReference type="NCBI Taxonomy" id="42192"/>
    <lineage>
        <taxon>Eukaryota</taxon>
        <taxon>Metazoa</taxon>
        <taxon>Spiralia</taxon>
        <taxon>Lophotrochozoa</taxon>
        <taxon>Mollusca</taxon>
        <taxon>Bivalvia</taxon>
        <taxon>Autobranchia</taxon>
        <taxon>Pteriomorphia</taxon>
        <taxon>Mytilida</taxon>
        <taxon>Mytiloidea</taxon>
        <taxon>Mytilidae</taxon>
        <taxon>Mytilinae</taxon>
        <taxon>Mytilus</taxon>
    </lineage>
</organism>
<evidence type="ECO:0000256" key="2">
    <source>
        <dbReference type="SAM" id="Coils"/>
    </source>
</evidence>
<evidence type="ECO:0000256" key="1">
    <source>
        <dbReference type="PROSITE-ProRule" id="PRU00024"/>
    </source>
</evidence>
<feature type="domain" description="C1q" evidence="5">
    <location>
        <begin position="92"/>
        <end position="234"/>
    </location>
</feature>
<sequence>MDMLLVQNILVILVSVSCLISAEPQNYNEVYQILQQDLEIMKLENEARFMKTDTIIANMEERISQQNEIIRKQQKLIERLQRNQEHQKHTRQVQKKVAFTYRTSGDQSSLGSDQTIKFDRRVTDISNSYSASTGIFTAPVGGYYAFVLDTRTLPGRICWIDAVKNGYPIATNYMEAPSGQEDSETSFAVVRLDTGDQRKFSQITVWIFKSSPFNQTGTPTENESSRLPYNNKHKVHKNKLISMADSELCDGCQCGNEDIKVVSWCSDCSELVCNACARVHESMSPPHKVVPMKEIQLCSSLLKLSQNCHSHPDQKIVLFCCQHDKVICDLCVPVLHLHCKPIISIENAARGVKDGTAISDVERRMDNLSKVTDNIRSKTEITLEDLKKSRNNIKKRVSDIKQKVIAHLDKIEADMHKDIDNKYKYCNDTVSRNKNSVKSSSDSLSTWKRDLKSLKQHTSEIHLFQAVKFLDAITHQRELKIREIQAATVPILTYHPSEYESNMTKLITNLGTITVDTVSVPMPALDIDQQGQFLVRDKRKLSLAHSFHTSKLGSEVRITRGCFIPGERLLLCHELKRKLYVCKLDGSKSKVINLDYNSERLNLYDNNHALVSLGHGGIQIIDLKKLKPRGIIKVDGNCHGITSVKDKIWVNYEHNTLIIDIKGKVLNTIPIQTTFDPYNICSNKDGDVIYCTDFASDKVFVVTSDGNERVIYSSHDLGGARGVAVDDRGDVYIAGFISSNIHRISNDGHDIVLTADDGISQPTDLSYNWETRELLVINKNLKSVNIYKVQ</sequence>
<evidence type="ECO:0000256" key="3">
    <source>
        <dbReference type="SAM" id="SignalP"/>
    </source>
</evidence>
<keyword evidence="3" id="KW-0732">Signal</keyword>
<dbReference type="Proteomes" id="UP000507470">
    <property type="component" value="Unassembled WGS sequence"/>
</dbReference>
<keyword evidence="7" id="KW-1185">Reference proteome</keyword>
<dbReference type="EMBL" id="CACVKT020009350">
    <property type="protein sequence ID" value="CAC5421408.1"/>
    <property type="molecule type" value="Genomic_DNA"/>
</dbReference>
<feature type="coiled-coil region" evidence="2">
    <location>
        <begin position="376"/>
        <end position="403"/>
    </location>
</feature>
<dbReference type="PROSITE" id="PS50119">
    <property type="entry name" value="ZF_BBOX"/>
    <property type="match status" value="1"/>
</dbReference>
<evidence type="ECO:0008006" key="8">
    <source>
        <dbReference type="Google" id="ProtNLM"/>
    </source>
</evidence>
<keyword evidence="1" id="KW-0862">Zinc</keyword>
<evidence type="ECO:0000259" key="4">
    <source>
        <dbReference type="PROSITE" id="PS50119"/>
    </source>
</evidence>
<proteinExistence type="predicted"/>
<dbReference type="SUPFAM" id="SSF49842">
    <property type="entry name" value="TNF-like"/>
    <property type="match status" value="1"/>
</dbReference>
<dbReference type="PANTHER" id="PTHR25462:SF296">
    <property type="entry name" value="MEIOTIC P26, ISOFORM F"/>
    <property type="match status" value="1"/>
</dbReference>
<keyword evidence="1" id="KW-0863">Zinc-finger</keyword>
<evidence type="ECO:0000313" key="7">
    <source>
        <dbReference type="Proteomes" id="UP000507470"/>
    </source>
</evidence>
<gene>
    <name evidence="6" type="ORF">MCOR_53540</name>
</gene>
<feature type="chain" id="PRO_5027122924" description="B box-type domain-containing protein" evidence="3">
    <location>
        <begin position="25"/>
        <end position="790"/>
    </location>
</feature>
<dbReference type="GO" id="GO:0008270">
    <property type="term" value="F:zinc ion binding"/>
    <property type="evidence" value="ECO:0007669"/>
    <property type="project" value="UniProtKB-KW"/>
</dbReference>
<feature type="domain" description="B box-type" evidence="4">
    <location>
        <begin position="244"/>
        <end position="292"/>
    </location>
</feature>
<dbReference type="Gene3D" id="2.60.120.40">
    <property type="match status" value="1"/>
</dbReference>
<dbReference type="InterPro" id="IPR001073">
    <property type="entry name" value="C1q_dom"/>
</dbReference>
<keyword evidence="2" id="KW-0175">Coiled coil</keyword>
<dbReference type="InterPro" id="IPR047153">
    <property type="entry name" value="TRIM45/56/19-like"/>
</dbReference>
<dbReference type="Gene3D" id="3.30.160.60">
    <property type="entry name" value="Classic Zinc Finger"/>
    <property type="match status" value="1"/>
</dbReference>
<dbReference type="InterPro" id="IPR011042">
    <property type="entry name" value="6-blade_b-propeller_TolB-like"/>
</dbReference>
<keyword evidence="1" id="KW-0479">Metal-binding</keyword>
<dbReference type="SMART" id="SM00110">
    <property type="entry name" value="C1Q"/>
    <property type="match status" value="1"/>
</dbReference>
<dbReference type="PANTHER" id="PTHR25462">
    <property type="entry name" value="BONUS, ISOFORM C-RELATED"/>
    <property type="match status" value="1"/>
</dbReference>
<dbReference type="Gene3D" id="2.120.10.30">
    <property type="entry name" value="TolB, C-terminal domain"/>
    <property type="match status" value="1"/>
</dbReference>
<accession>A0A6J8ELR0</accession>
<dbReference type="SUPFAM" id="SSF101898">
    <property type="entry name" value="NHL repeat"/>
    <property type="match status" value="1"/>
</dbReference>
<name>A0A6J8ELR0_MYTCO</name>
<feature type="coiled-coil region" evidence="2">
    <location>
        <begin position="56"/>
        <end position="90"/>
    </location>
</feature>
<dbReference type="PROSITE" id="PS50871">
    <property type="entry name" value="C1Q"/>
    <property type="match status" value="1"/>
</dbReference>
<dbReference type="InterPro" id="IPR008983">
    <property type="entry name" value="Tumour_necrosis_fac-like_dom"/>
</dbReference>
<dbReference type="Pfam" id="PF00386">
    <property type="entry name" value="C1q"/>
    <property type="match status" value="1"/>
</dbReference>
<reference evidence="6 7" key="1">
    <citation type="submission" date="2020-06" db="EMBL/GenBank/DDBJ databases">
        <authorList>
            <person name="Li R."/>
            <person name="Bekaert M."/>
        </authorList>
    </citation>
    <scope>NUCLEOTIDE SEQUENCE [LARGE SCALE GENOMIC DNA]</scope>
    <source>
        <strain evidence="7">wild</strain>
    </source>
</reference>
<dbReference type="OrthoDB" id="6119247at2759"/>
<feature type="signal peptide" evidence="3">
    <location>
        <begin position="1"/>
        <end position="24"/>
    </location>
</feature>
<evidence type="ECO:0000313" key="6">
    <source>
        <dbReference type="EMBL" id="CAC5421408.1"/>
    </source>
</evidence>